<proteinExistence type="predicted"/>
<comment type="caution">
    <text evidence="1">The sequence shown here is derived from an EMBL/GenBank/DDBJ whole genome shotgun (WGS) entry which is preliminary data.</text>
</comment>
<dbReference type="RefSeq" id="WP_307429002.1">
    <property type="nucleotide sequence ID" value="NZ_JAUSVK010000001.1"/>
</dbReference>
<keyword evidence="2" id="KW-1185">Reference proteome</keyword>
<gene>
    <name evidence="1" type="ORF">J3R73_003331</name>
</gene>
<organism evidence="1 2">
    <name type="scientific">Labrys monachus</name>
    <dbReference type="NCBI Taxonomy" id="217067"/>
    <lineage>
        <taxon>Bacteria</taxon>
        <taxon>Pseudomonadati</taxon>
        <taxon>Pseudomonadota</taxon>
        <taxon>Alphaproteobacteria</taxon>
        <taxon>Hyphomicrobiales</taxon>
        <taxon>Xanthobacteraceae</taxon>
        <taxon>Labrys</taxon>
    </lineage>
</organism>
<dbReference type="EMBL" id="JAUSVK010000001">
    <property type="protein sequence ID" value="MDQ0393539.1"/>
    <property type="molecule type" value="Genomic_DNA"/>
</dbReference>
<sequence>MTNARETTDPKHINLDAAAFFGLPKLKRIRSDTTIGLSDRSYLPKVDDPRSITSLPLRTARWKSAIAATNCQGNLT</sequence>
<evidence type="ECO:0000313" key="1">
    <source>
        <dbReference type="EMBL" id="MDQ0393539.1"/>
    </source>
</evidence>
<name>A0ABU0FHE0_9HYPH</name>
<reference evidence="1 2" key="1">
    <citation type="submission" date="2023-07" db="EMBL/GenBank/DDBJ databases">
        <title>Genomic Encyclopedia of Type Strains, Phase IV (KMG-IV): sequencing the most valuable type-strain genomes for metagenomic binning, comparative biology and taxonomic classification.</title>
        <authorList>
            <person name="Goeker M."/>
        </authorList>
    </citation>
    <scope>NUCLEOTIDE SEQUENCE [LARGE SCALE GENOMIC DNA]</scope>
    <source>
        <strain evidence="1 2">DSM 5896</strain>
    </source>
</reference>
<evidence type="ECO:0000313" key="2">
    <source>
        <dbReference type="Proteomes" id="UP001237448"/>
    </source>
</evidence>
<accession>A0ABU0FHE0</accession>
<dbReference type="Proteomes" id="UP001237448">
    <property type="component" value="Unassembled WGS sequence"/>
</dbReference>
<protein>
    <submittedName>
        <fullName evidence="1">Uncharacterized protein</fullName>
    </submittedName>
</protein>